<evidence type="ECO:0000313" key="2">
    <source>
        <dbReference type="Proteomes" id="UP000230000"/>
    </source>
</evidence>
<dbReference type="RefSeq" id="WP_100313385.1">
    <property type="nucleotide sequence ID" value="NZ_PGFG01000001.1"/>
</dbReference>
<proteinExistence type="predicted"/>
<dbReference type="OrthoDB" id="1406894at2"/>
<organism evidence="1 2">
    <name type="scientific">Thermoflavifilum aggregans</name>
    <dbReference type="NCBI Taxonomy" id="454188"/>
    <lineage>
        <taxon>Bacteria</taxon>
        <taxon>Pseudomonadati</taxon>
        <taxon>Bacteroidota</taxon>
        <taxon>Chitinophagia</taxon>
        <taxon>Chitinophagales</taxon>
        <taxon>Chitinophagaceae</taxon>
        <taxon>Thermoflavifilum</taxon>
    </lineage>
</organism>
<dbReference type="SUPFAM" id="SSF53756">
    <property type="entry name" value="UDP-Glycosyltransferase/glycogen phosphorylase"/>
    <property type="match status" value="1"/>
</dbReference>
<sequence length="406" mass="46963">MHHHSYTFITTAGLDSNPRLVKELSVLKRNASVHVIAFNVHRHSSHDGIIVQQFSDFTIKMLSALRKPFLPWLFSSFAHEVARLLGLVFTKSLLIHSIAHDKRTVLLLAELLLHKRKYTSEMIICHNLGALYPGYVLSRITGARLAFDMEDYHPGELIEGNAEKEKKRRELILQKMLPHCAYVSFAADGFYELTKKYLIADVPNPVVIYNTFHSDEFIEPQPLTDEKIRFIWFSQTIGWGRGLELFLEAIIRLDYPYEITLIGRVNDAAFVKELRKCPHVLIYPPLQQAELHRQLSAYDIGLALELSTIDLNKNYALSNKLFAYLQAGLFVMATDTLGQKQFLQRFPMHHVLCKQTVEGMCEAIRIIAHALPQIREQRLTRYQAARCIAWEHEQYKLIQVWEKILE</sequence>
<dbReference type="AlphaFoldDB" id="A0A2M9CRX5"/>
<protein>
    <submittedName>
        <fullName evidence="1">Glycosyltransferase involved in cell wall biosynthesis</fullName>
    </submittedName>
</protein>
<keyword evidence="2" id="KW-1185">Reference proteome</keyword>
<dbReference type="GO" id="GO:0016740">
    <property type="term" value="F:transferase activity"/>
    <property type="evidence" value="ECO:0007669"/>
    <property type="project" value="UniProtKB-KW"/>
</dbReference>
<dbReference type="Proteomes" id="UP000230000">
    <property type="component" value="Unassembled WGS sequence"/>
</dbReference>
<reference evidence="1 2" key="1">
    <citation type="submission" date="2017-11" db="EMBL/GenBank/DDBJ databases">
        <title>Genomic Encyclopedia of Archaeal and Bacterial Type Strains, Phase II (KMG-II): From Individual Species to Whole Genera.</title>
        <authorList>
            <person name="Goeker M."/>
        </authorList>
    </citation>
    <scope>NUCLEOTIDE SEQUENCE [LARGE SCALE GENOMIC DNA]</scope>
    <source>
        <strain evidence="1 2">DSM 27268</strain>
    </source>
</reference>
<comment type="caution">
    <text evidence="1">The sequence shown here is derived from an EMBL/GenBank/DDBJ whole genome shotgun (WGS) entry which is preliminary data.</text>
</comment>
<dbReference type="Gene3D" id="3.40.50.2000">
    <property type="entry name" value="Glycogen Phosphorylase B"/>
    <property type="match status" value="1"/>
</dbReference>
<keyword evidence="1" id="KW-0808">Transferase</keyword>
<evidence type="ECO:0000313" key="1">
    <source>
        <dbReference type="EMBL" id="PJJ74682.1"/>
    </source>
</evidence>
<accession>A0A2M9CRX5</accession>
<name>A0A2M9CRX5_9BACT</name>
<gene>
    <name evidence="1" type="ORF">BXY57_0244</name>
</gene>
<dbReference type="EMBL" id="PGFG01000001">
    <property type="protein sequence ID" value="PJJ74682.1"/>
    <property type="molecule type" value="Genomic_DNA"/>
</dbReference>